<evidence type="ECO:0000256" key="6">
    <source>
        <dbReference type="ARBA" id="ARBA00022729"/>
    </source>
</evidence>
<dbReference type="PANTHER" id="PTHR48052:SF68">
    <property type="entry name" value="RECEPTOR LIKE PROTEIN 21-RELATED"/>
    <property type="match status" value="1"/>
</dbReference>
<dbReference type="PROSITE" id="PS51450">
    <property type="entry name" value="LRR"/>
    <property type="match status" value="2"/>
</dbReference>
<evidence type="ECO:0000259" key="14">
    <source>
        <dbReference type="Pfam" id="PF08263"/>
    </source>
</evidence>
<dbReference type="SUPFAM" id="SSF52058">
    <property type="entry name" value="L domain-like"/>
    <property type="match status" value="4"/>
</dbReference>
<evidence type="ECO:0000259" key="15">
    <source>
        <dbReference type="Pfam" id="PF23598"/>
    </source>
</evidence>
<proteinExistence type="inferred from homology"/>
<keyword evidence="11" id="KW-0325">Glycoprotein</keyword>
<feature type="domain" description="Leucine-rich repeat-containing N-terminal plant-type" evidence="14">
    <location>
        <begin position="28"/>
        <end position="69"/>
    </location>
</feature>
<feature type="signal peptide" evidence="13">
    <location>
        <begin position="1"/>
        <end position="20"/>
    </location>
</feature>
<dbReference type="Pfam" id="PF13855">
    <property type="entry name" value="LRR_8"/>
    <property type="match status" value="2"/>
</dbReference>
<keyword evidence="4" id="KW-0433">Leucine-rich repeat</keyword>
<protein>
    <submittedName>
        <fullName evidence="16">Uncharacterized protein</fullName>
    </submittedName>
</protein>
<keyword evidence="7" id="KW-0677">Repeat</keyword>
<keyword evidence="17" id="KW-1185">Reference proteome</keyword>
<feature type="chain" id="PRO_5022690813" evidence="13">
    <location>
        <begin position="21"/>
        <end position="1114"/>
    </location>
</feature>
<evidence type="ECO:0000256" key="10">
    <source>
        <dbReference type="ARBA" id="ARBA00023170"/>
    </source>
</evidence>
<keyword evidence="9" id="KW-0472">Membrane</keyword>
<dbReference type="EMBL" id="VAHF01000013">
    <property type="protein sequence ID" value="TXG48068.1"/>
    <property type="molecule type" value="Genomic_DNA"/>
</dbReference>
<keyword evidence="10" id="KW-0675">Receptor</keyword>
<evidence type="ECO:0000256" key="3">
    <source>
        <dbReference type="ARBA" id="ARBA00022475"/>
    </source>
</evidence>
<evidence type="ECO:0000256" key="7">
    <source>
        <dbReference type="ARBA" id="ARBA00022737"/>
    </source>
</evidence>
<reference evidence="17" key="1">
    <citation type="journal article" date="2019" name="Gigascience">
        <title>De novo genome assembly of the endangered Acer yangbiense, a plant species with extremely small populations endemic to Yunnan Province, China.</title>
        <authorList>
            <person name="Yang J."/>
            <person name="Wariss H.M."/>
            <person name="Tao L."/>
            <person name="Zhang R."/>
            <person name="Yun Q."/>
            <person name="Hollingsworth P."/>
            <person name="Dao Z."/>
            <person name="Luo G."/>
            <person name="Guo H."/>
            <person name="Ma Y."/>
            <person name="Sun W."/>
        </authorList>
    </citation>
    <scope>NUCLEOTIDE SEQUENCE [LARGE SCALE GENOMIC DNA]</scope>
    <source>
        <strain evidence="17">cv. Malutang</strain>
    </source>
</reference>
<evidence type="ECO:0000256" key="9">
    <source>
        <dbReference type="ARBA" id="ARBA00023136"/>
    </source>
</evidence>
<dbReference type="InterPro" id="IPR032675">
    <property type="entry name" value="LRR_dom_sf"/>
</dbReference>
<dbReference type="AlphaFoldDB" id="A0A5C7GTK7"/>
<dbReference type="PROSITE" id="PS51257">
    <property type="entry name" value="PROKAR_LIPOPROTEIN"/>
    <property type="match status" value="1"/>
</dbReference>
<sequence length="1114" mass="124789">MGSKWVLVLFMFVSLQGCLSQISGCWDEERVALLQLKHFFNEPNSLQDWVEGDQHNNSDCCQWGAVSCNESTGRVIRLDLQNKRAGELREGYLNASLFSPFQQLQYLDLSNNSIAGFVENKGLDSLYNLEYLDMSHNGIGKFIFPRGLRGLKYLYLKNVSIHDGSNLLLSLVSIPSLKTLDLSYNNFSEMTTIQEYLHNFTNLEDLWLDGSSLHISLLQSIVVLTYPRELWMRICQVNGVLGSQEYLNNFTNVARLNLDGSSLHISLLQFIGAFTSLNSLSMQGCQLSGILDLQGSDWLSRLSNLEYLDLEKNMFNNSILSSLGALSSLKQLRLNDNRLKGIVDVSDSLNNLEVMDMSNNEIDKFIFRKGLKKLENLYLQNVSIHDGISSLLHSLASLPSLRMLDLSFNNFSDSTTTQDGSSLVHVDFTSLETLLMENCQLYGTSSFQDLPNLKNLKSLSMDYTSLDLGFLQMIGLMTSLEDLSLFNCGLQSTLLLEENKTELRYLRLANNLLGGYLSIHSRMNLTTLDISNNSFQGHIPKEVAEYLPSEIPKHLAEGCASLSVLVLSNNKLGGKIFSAKFNLTNLMTLQLNGNSFTGSIPDSLSKAFYLAGLYLGDNKLSGRIPSWLGNMSSLEVIIMPNNHFEGPIPLEFCQFQSLKVLNLAENNLSGNLPSCSNPLSITHVHLSKNKLQGQLKEAFFNSSSLVTLGLGYNRFDGSIPTWIGRLSELTYLILSNNNLEGEVPTQLCQLNQLRLVDLSHNNLRGYIPPCLDFTVLHNSDHEVVSPFCSEILSNCSPTINRGYPSEYQKNRIEESVEFTTKTLSYSYHGKVLTYMSGVDLSCNKLTGPIPPQVGNLTRIHTLNLSHNNLTGPIPLTFSKLEQIESLDLSYNNLNGKIPPQLVELYTLSSFNVAHNNLSGRTPERVAQFNTFSENSYEGNPLLCGPPLDKSCETTRPPSPMPGASTDKEKDSDLIDMDIFYMSFTGPLTAVLNDVLDSVQMRLQPEWKVFLDSTFFAEEVVSETIKSFLSAIQAIFQQQMEELKLPKKKSNRLERRLEKELNSFAETTKERLEESSSTVEVAQTNLSPKHPVSLKHSKIIALKERVKAEKVKYLN</sequence>
<comment type="caution">
    <text evidence="16">The sequence shown here is derived from an EMBL/GenBank/DDBJ whole genome shotgun (WGS) entry which is preliminary data.</text>
</comment>
<dbReference type="PANTHER" id="PTHR48052">
    <property type="entry name" value="UNNAMED PRODUCT"/>
    <property type="match status" value="1"/>
</dbReference>
<evidence type="ECO:0000313" key="17">
    <source>
        <dbReference type="Proteomes" id="UP000323000"/>
    </source>
</evidence>
<dbReference type="SMART" id="SM00365">
    <property type="entry name" value="LRR_SD22"/>
    <property type="match status" value="6"/>
</dbReference>
<dbReference type="OrthoDB" id="4691307at2759"/>
<feature type="domain" description="Disease resistance R13L4/SHOC-2-like LRR" evidence="15">
    <location>
        <begin position="98"/>
        <end position="410"/>
    </location>
</feature>
<dbReference type="InterPro" id="IPR001611">
    <property type="entry name" value="Leu-rich_rpt"/>
</dbReference>
<keyword evidence="3" id="KW-1003">Cell membrane</keyword>
<dbReference type="GO" id="GO:0005886">
    <property type="term" value="C:plasma membrane"/>
    <property type="evidence" value="ECO:0007669"/>
    <property type="project" value="UniProtKB-SubCell"/>
</dbReference>
<dbReference type="FunFam" id="3.80.10.10:FF:000213">
    <property type="entry name" value="Tyrosine-sulfated glycopeptide receptor 1"/>
    <property type="match status" value="1"/>
</dbReference>
<name>A0A5C7GTK7_9ROSI</name>
<dbReference type="FunFam" id="3.80.10.10:FF:000095">
    <property type="entry name" value="LRR receptor-like serine/threonine-protein kinase GSO1"/>
    <property type="match status" value="1"/>
</dbReference>
<keyword evidence="8" id="KW-1133">Transmembrane helix</keyword>
<dbReference type="SMART" id="SM00369">
    <property type="entry name" value="LRR_TYP"/>
    <property type="match status" value="10"/>
</dbReference>
<feature type="region of interest" description="Disordered" evidence="12">
    <location>
        <begin position="949"/>
        <end position="968"/>
    </location>
</feature>
<dbReference type="InterPro" id="IPR003591">
    <property type="entry name" value="Leu-rich_rpt_typical-subtyp"/>
</dbReference>
<dbReference type="Proteomes" id="UP000323000">
    <property type="component" value="Chromosome 13"/>
</dbReference>
<evidence type="ECO:0000256" key="8">
    <source>
        <dbReference type="ARBA" id="ARBA00022989"/>
    </source>
</evidence>
<evidence type="ECO:0000256" key="13">
    <source>
        <dbReference type="SAM" id="SignalP"/>
    </source>
</evidence>
<organism evidence="16 17">
    <name type="scientific">Acer yangbiense</name>
    <dbReference type="NCBI Taxonomy" id="1000413"/>
    <lineage>
        <taxon>Eukaryota</taxon>
        <taxon>Viridiplantae</taxon>
        <taxon>Streptophyta</taxon>
        <taxon>Embryophyta</taxon>
        <taxon>Tracheophyta</taxon>
        <taxon>Spermatophyta</taxon>
        <taxon>Magnoliopsida</taxon>
        <taxon>eudicotyledons</taxon>
        <taxon>Gunneridae</taxon>
        <taxon>Pentapetalae</taxon>
        <taxon>rosids</taxon>
        <taxon>malvids</taxon>
        <taxon>Sapindales</taxon>
        <taxon>Sapindaceae</taxon>
        <taxon>Hippocastanoideae</taxon>
        <taxon>Acereae</taxon>
        <taxon>Acer</taxon>
    </lineage>
</organism>
<keyword evidence="6 13" id="KW-0732">Signal</keyword>
<dbReference type="InterPro" id="IPR055414">
    <property type="entry name" value="LRR_R13L4/SHOC2-like"/>
</dbReference>
<dbReference type="InterPro" id="IPR013210">
    <property type="entry name" value="LRR_N_plant-typ"/>
</dbReference>
<gene>
    <name evidence="16" type="ORF">EZV62_027362</name>
</gene>
<comment type="similarity">
    <text evidence="2">Belongs to the RLP family.</text>
</comment>
<accession>A0A5C7GTK7</accession>
<dbReference type="Pfam" id="PF00560">
    <property type="entry name" value="LRR_1"/>
    <property type="match status" value="3"/>
</dbReference>
<dbReference type="Pfam" id="PF08263">
    <property type="entry name" value="LRRNT_2"/>
    <property type="match status" value="1"/>
</dbReference>
<evidence type="ECO:0000256" key="2">
    <source>
        <dbReference type="ARBA" id="ARBA00009592"/>
    </source>
</evidence>
<keyword evidence="5" id="KW-0812">Transmembrane</keyword>
<evidence type="ECO:0000256" key="11">
    <source>
        <dbReference type="ARBA" id="ARBA00023180"/>
    </source>
</evidence>
<evidence type="ECO:0000256" key="12">
    <source>
        <dbReference type="SAM" id="MobiDB-lite"/>
    </source>
</evidence>
<dbReference type="Gene3D" id="3.80.10.10">
    <property type="entry name" value="Ribonuclease Inhibitor"/>
    <property type="match status" value="4"/>
</dbReference>
<dbReference type="Pfam" id="PF23598">
    <property type="entry name" value="LRR_14"/>
    <property type="match status" value="1"/>
</dbReference>
<evidence type="ECO:0000313" key="16">
    <source>
        <dbReference type="EMBL" id="TXG48068.1"/>
    </source>
</evidence>
<comment type="subcellular location">
    <subcellularLocation>
        <location evidence="1">Cell membrane</location>
        <topology evidence="1">Single-pass type I membrane protein</topology>
    </subcellularLocation>
</comment>
<evidence type="ECO:0000256" key="4">
    <source>
        <dbReference type="ARBA" id="ARBA00022614"/>
    </source>
</evidence>
<evidence type="ECO:0000256" key="1">
    <source>
        <dbReference type="ARBA" id="ARBA00004251"/>
    </source>
</evidence>
<evidence type="ECO:0000256" key="5">
    <source>
        <dbReference type="ARBA" id="ARBA00022692"/>
    </source>
</evidence>